<gene>
    <name evidence="7" type="ORF">HMPREF0682_2264</name>
</gene>
<dbReference type="InterPro" id="IPR003439">
    <property type="entry name" value="ABC_transporter-like_ATP-bd"/>
</dbReference>
<evidence type="ECO:0000259" key="6">
    <source>
        <dbReference type="PROSITE" id="PS50893"/>
    </source>
</evidence>
<dbReference type="InterPro" id="IPR003593">
    <property type="entry name" value="AAA+_ATPase"/>
</dbReference>
<dbReference type="SMART" id="SM00382">
    <property type="entry name" value="AAA"/>
    <property type="match status" value="1"/>
</dbReference>
<sequence length="314" mass="33607">MTSQSAITAQDIRKSFGSGRGLNGVSLAVGKGEIVCVLGPNGAGKTTLVRVLTTALSLQSGAAWVQGIDVCEEPSRVRRVIGVSGQFSAIDDLLTARENLEVVSRFSGLSRHRARARAGDLLTTFDLVDYEDTRAKAMSGGVRRRLDIACSLVSEPEVLFLDEPTTGLDPFSRLKMWDLVRDLASQGMAVLLTTQYLEEAEYLADRVLFMRNGVVVADGTVVDLKAAAGSSTVTIQLGSDSESDLAAERLRRSRYARRVSVPGSRTVTVELPGGKIEAVAVINDLLAQGLIVSDFSIDQPSLDDVFFQLSKAGV</sequence>
<dbReference type="PANTHER" id="PTHR42711:SF19">
    <property type="entry name" value="DOXORUBICIN RESISTANCE ATP-BINDING PROTEIN DRRA"/>
    <property type="match status" value="1"/>
</dbReference>
<dbReference type="InterPro" id="IPR025302">
    <property type="entry name" value="DrrA1/2-like_C"/>
</dbReference>
<accession>U2QFR0</accession>
<dbReference type="EMBL" id="ACVN02000044">
    <property type="protein sequence ID" value="ERK61730.1"/>
    <property type="molecule type" value="Genomic_DNA"/>
</dbReference>
<comment type="subcellular location">
    <subcellularLocation>
        <location evidence="1">Cell membrane</location>
        <topology evidence="1">Peripheral membrane protein</topology>
    </subcellularLocation>
</comment>
<keyword evidence="4 7" id="KW-0067">ATP-binding</keyword>
<evidence type="ECO:0000313" key="7">
    <source>
        <dbReference type="EMBL" id="ERK61730.1"/>
    </source>
</evidence>
<name>U2QFR0_9ACTN</name>
<dbReference type="Proteomes" id="UP000017052">
    <property type="component" value="Unassembled WGS sequence"/>
</dbReference>
<evidence type="ECO:0000313" key="8">
    <source>
        <dbReference type="Proteomes" id="UP000017052"/>
    </source>
</evidence>
<dbReference type="GO" id="GO:0005886">
    <property type="term" value="C:plasma membrane"/>
    <property type="evidence" value="ECO:0007669"/>
    <property type="project" value="UniProtKB-SubCell"/>
</dbReference>
<evidence type="ECO:0000256" key="2">
    <source>
        <dbReference type="ARBA" id="ARBA00022448"/>
    </source>
</evidence>
<dbReference type="PANTHER" id="PTHR42711">
    <property type="entry name" value="ABC TRANSPORTER ATP-BINDING PROTEIN"/>
    <property type="match status" value="1"/>
</dbReference>
<keyword evidence="8" id="KW-1185">Reference proteome</keyword>
<dbReference type="GO" id="GO:0016887">
    <property type="term" value="F:ATP hydrolysis activity"/>
    <property type="evidence" value="ECO:0007669"/>
    <property type="project" value="InterPro"/>
</dbReference>
<keyword evidence="2" id="KW-0813">Transport</keyword>
<evidence type="ECO:0000256" key="4">
    <source>
        <dbReference type="ARBA" id="ARBA00022840"/>
    </source>
</evidence>
<evidence type="ECO:0000256" key="3">
    <source>
        <dbReference type="ARBA" id="ARBA00022741"/>
    </source>
</evidence>
<dbReference type="GeneID" id="95358954"/>
<proteinExistence type="predicted"/>
<dbReference type="OrthoDB" id="9804819at2"/>
<organism evidence="7 8">
    <name type="scientific">Propionibacterium acidifaciens F0233</name>
    <dbReference type="NCBI Taxonomy" id="553198"/>
    <lineage>
        <taxon>Bacteria</taxon>
        <taxon>Bacillati</taxon>
        <taxon>Actinomycetota</taxon>
        <taxon>Actinomycetes</taxon>
        <taxon>Propionibacteriales</taxon>
        <taxon>Propionibacteriaceae</taxon>
        <taxon>Propionibacterium</taxon>
    </lineage>
</organism>
<dbReference type="GO" id="GO:0005524">
    <property type="term" value="F:ATP binding"/>
    <property type="evidence" value="ECO:0007669"/>
    <property type="project" value="UniProtKB-KW"/>
</dbReference>
<keyword evidence="3" id="KW-0547">Nucleotide-binding</keyword>
<dbReference type="Gene3D" id="3.40.50.300">
    <property type="entry name" value="P-loop containing nucleotide triphosphate hydrolases"/>
    <property type="match status" value="1"/>
</dbReference>
<keyword evidence="5" id="KW-0046">Antibiotic resistance</keyword>
<protein>
    <submittedName>
        <fullName evidence="7">ABC transporter, ATP-binding protein</fullName>
    </submittedName>
</protein>
<dbReference type="AlphaFoldDB" id="U2QFR0"/>
<evidence type="ECO:0000256" key="1">
    <source>
        <dbReference type="ARBA" id="ARBA00004202"/>
    </source>
</evidence>
<dbReference type="Pfam" id="PF13732">
    <property type="entry name" value="DrrA1-3_C"/>
    <property type="match status" value="1"/>
</dbReference>
<feature type="domain" description="ABC transporter" evidence="6">
    <location>
        <begin position="7"/>
        <end position="237"/>
    </location>
</feature>
<dbReference type="InterPro" id="IPR027417">
    <property type="entry name" value="P-loop_NTPase"/>
</dbReference>
<dbReference type="InterPro" id="IPR050763">
    <property type="entry name" value="ABC_transporter_ATP-binding"/>
</dbReference>
<dbReference type="Pfam" id="PF00005">
    <property type="entry name" value="ABC_tran"/>
    <property type="match status" value="1"/>
</dbReference>
<reference evidence="7" key="1">
    <citation type="submission" date="2013-08" db="EMBL/GenBank/DDBJ databases">
        <authorList>
            <person name="Durkin A.S."/>
            <person name="Haft D.R."/>
            <person name="McCorrison J."/>
            <person name="Torralba M."/>
            <person name="Gillis M."/>
            <person name="Haft D.H."/>
            <person name="Methe B."/>
            <person name="Sutton G."/>
            <person name="Nelson K.E."/>
        </authorList>
    </citation>
    <scope>NUCLEOTIDE SEQUENCE [LARGE SCALE GENOMIC DNA]</scope>
    <source>
        <strain evidence="7">F0233</strain>
    </source>
</reference>
<dbReference type="GO" id="GO:0046677">
    <property type="term" value="P:response to antibiotic"/>
    <property type="evidence" value="ECO:0007669"/>
    <property type="project" value="UniProtKB-KW"/>
</dbReference>
<evidence type="ECO:0000256" key="5">
    <source>
        <dbReference type="ARBA" id="ARBA00023251"/>
    </source>
</evidence>
<comment type="caution">
    <text evidence="7">The sequence shown here is derived from an EMBL/GenBank/DDBJ whole genome shotgun (WGS) entry which is preliminary data.</text>
</comment>
<dbReference type="SUPFAM" id="SSF52540">
    <property type="entry name" value="P-loop containing nucleoside triphosphate hydrolases"/>
    <property type="match status" value="1"/>
</dbReference>
<dbReference type="RefSeq" id="WP_021796441.1">
    <property type="nucleotide sequence ID" value="NZ_ACVN02000044.1"/>
</dbReference>
<dbReference type="PROSITE" id="PS50893">
    <property type="entry name" value="ABC_TRANSPORTER_2"/>
    <property type="match status" value="1"/>
</dbReference>